<dbReference type="InterPro" id="IPR020846">
    <property type="entry name" value="MFS_dom"/>
</dbReference>
<feature type="transmembrane region" description="Helical" evidence="4">
    <location>
        <begin position="289"/>
        <end position="309"/>
    </location>
</feature>
<organism evidence="6 7">
    <name type="scientific">Venturia inaequalis</name>
    <name type="common">Apple scab fungus</name>
    <dbReference type="NCBI Taxonomy" id="5025"/>
    <lineage>
        <taxon>Eukaryota</taxon>
        <taxon>Fungi</taxon>
        <taxon>Dikarya</taxon>
        <taxon>Ascomycota</taxon>
        <taxon>Pezizomycotina</taxon>
        <taxon>Dothideomycetes</taxon>
        <taxon>Pleosporomycetidae</taxon>
        <taxon>Venturiales</taxon>
        <taxon>Venturiaceae</taxon>
        <taxon>Venturia</taxon>
    </lineage>
</organism>
<feature type="transmembrane region" description="Helical" evidence="4">
    <location>
        <begin position="347"/>
        <end position="367"/>
    </location>
</feature>
<dbReference type="Proteomes" id="UP000433883">
    <property type="component" value="Unassembled WGS sequence"/>
</dbReference>
<evidence type="ECO:0000313" key="7">
    <source>
        <dbReference type="Proteomes" id="UP000433883"/>
    </source>
</evidence>
<dbReference type="Pfam" id="PF07690">
    <property type="entry name" value="MFS_1"/>
    <property type="match status" value="1"/>
</dbReference>
<sequence length="441" mass="48634">MSQDRIAPARDDPPTQSSNQDSNPPSKHYIDEESNHSGRRNPIEYGVSHSNREAWIQVILSHLINFNSFGYMLSFGIFQRWIYTKTLGFQPSAVSWIGTTQLFLNFTVEVFSGRMMDAGLYKYTLITGLSLQIIGAFTTSISTKYYQLFLAQGICNGLGNGFLFCPAVALISTYFPPGKRALPLSVVACGGATGGMVFPAIAQSLLYRIGFSRTVRIMGFVMLTVALVVFPLSRPRPQTRTIQPWIDKTAFKEPPYIFFCIGIFFSFWGIFFAYYYVRPYGQEILHTTNSTSFTLLLMINAFGIPGRFIPGLLADRYFGPLNVIIPFMAITGILLYCWIAITSIASFYVWVAAYGFFAGGCQSLFQASVSSFATPANAGVRIGMVCTIVSFACLSGPPIGGKLVENAGDMYLQAQIFGATVLVIGAGFLLTARLTQRKEMS</sequence>
<feature type="transmembrane region" description="Helical" evidence="4">
    <location>
        <begin position="411"/>
        <end position="432"/>
    </location>
</feature>
<protein>
    <recommendedName>
        <fullName evidence="5">Major facilitator superfamily (MFS) profile domain-containing protein</fullName>
    </recommendedName>
</protein>
<dbReference type="Gene3D" id="1.20.1250.20">
    <property type="entry name" value="MFS general substrate transporter like domains"/>
    <property type="match status" value="2"/>
</dbReference>
<feature type="transmembrane region" description="Helical" evidence="4">
    <location>
        <begin position="54"/>
        <end position="73"/>
    </location>
</feature>
<feature type="domain" description="Major facilitator superfamily (MFS) profile" evidence="5">
    <location>
        <begin position="54"/>
        <end position="437"/>
    </location>
</feature>
<dbReference type="PROSITE" id="PS50850">
    <property type="entry name" value="MFS"/>
    <property type="match status" value="1"/>
</dbReference>
<comment type="subcellular location">
    <subcellularLocation>
        <location evidence="1">Membrane</location>
        <topology evidence="1">Multi-pass membrane protein</topology>
    </subcellularLocation>
</comment>
<dbReference type="InterPro" id="IPR050327">
    <property type="entry name" value="Proton-linked_MCT"/>
</dbReference>
<feature type="transmembrane region" description="Helical" evidence="4">
    <location>
        <begin position="379"/>
        <end position="399"/>
    </location>
</feature>
<feature type="transmembrane region" description="Helical" evidence="4">
    <location>
        <begin position="93"/>
        <end position="111"/>
    </location>
</feature>
<dbReference type="InterPro" id="IPR011701">
    <property type="entry name" value="MFS"/>
</dbReference>
<dbReference type="GO" id="GO:0016020">
    <property type="term" value="C:membrane"/>
    <property type="evidence" value="ECO:0007669"/>
    <property type="project" value="UniProtKB-SubCell"/>
</dbReference>
<accession>A0A8H3UVV0</accession>
<evidence type="ECO:0000256" key="1">
    <source>
        <dbReference type="ARBA" id="ARBA00004141"/>
    </source>
</evidence>
<dbReference type="SUPFAM" id="SSF103473">
    <property type="entry name" value="MFS general substrate transporter"/>
    <property type="match status" value="1"/>
</dbReference>
<feature type="transmembrane region" description="Helical" evidence="4">
    <location>
        <begin position="254"/>
        <end position="277"/>
    </location>
</feature>
<evidence type="ECO:0000256" key="4">
    <source>
        <dbReference type="SAM" id="Phobius"/>
    </source>
</evidence>
<evidence type="ECO:0000256" key="3">
    <source>
        <dbReference type="SAM" id="MobiDB-lite"/>
    </source>
</evidence>
<dbReference type="AlphaFoldDB" id="A0A8H3UVV0"/>
<evidence type="ECO:0000259" key="5">
    <source>
        <dbReference type="PROSITE" id="PS50850"/>
    </source>
</evidence>
<dbReference type="PANTHER" id="PTHR11360:SF130">
    <property type="entry name" value="MAJOR FACILITATOR SUPERFAMILY (MFS) PROFILE DOMAIN-CONTAINING PROTEIN-RELATED"/>
    <property type="match status" value="1"/>
</dbReference>
<keyword evidence="4" id="KW-0812">Transmembrane</keyword>
<feature type="compositionally biased region" description="Polar residues" evidence="3">
    <location>
        <begin position="14"/>
        <end position="25"/>
    </location>
</feature>
<feature type="transmembrane region" description="Helical" evidence="4">
    <location>
        <begin position="123"/>
        <end position="143"/>
    </location>
</feature>
<dbReference type="GO" id="GO:0022857">
    <property type="term" value="F:transmembrane transporter activity"/>
    <property type="evidence" value="ECO:0007669"/>
    <property type="project" value="InterPro"/>
</dbReference>
<keyword evidence="4" id="KW-0472">Membrane</keyword>
<feature type="transmembrane region" description="Helical" evidence="4">
    <location>
        <begin position="182"/>
        <end position="202"/>
    </location>
</feature>
<reference evidence="6 7" key="1">
    <citation type="submission" date="2019-11" db="EMBL/GenBank/DDBJ databases">
        <title>Venturia inaequalis Genome Resource.</title>
        <authorList>
            <person name="Lichtner F.J."/>
        </authorList>
    </citation>
    <scope>NUCLEOTIDE SEQUENCE [LARGE SCALE GENOMIC DNA]</scope>
    <source>
        <strain evidence="6">Bline_iso_100314</strain>
    </source>
</reference>
<feature type="region of interest" description="Disordered" evidence="3">
    <location>
        <begin position="1"/>
        <end position="43"/>
    </location>
</feature>
<proteinExistence type="inferred from homology"/>
<evidence type="ECO:0000313" key="6">
    <source>
        <dbReference type="EMBL" id="KAE9976603.1"/>
    </source>
</evidence>
<name>A0A8H3UVV0_VENIN</name>
<dbReference type="EMBL" id="WNWQ01000150">
    <property type="protein sequence ID" value="KAE9976603.1"/>
    <property type="molecule type" value="Genomic_DNA"/>
</dbReference>
<dbReference type="PANTHER" id="PTHR11360">
    <property type="entry name" value="MONOCARBOXYLATE TRANSPORTER"/>
    <property type="match status" value="1"/>
</dbReference>
<feature type="transmembrane region" description="Helical" evidence="4">
    <location>
        <begin position="149"/>
        <end position="175"/>
    </location>
</feature>
<keyword evidence="4" id="KW-1133">Transmembrane helix</keyword>
<comment type="similarity">
    <text evidence="2">Belongs to the major facilitator superfamily. Monocarboxylate porter (TC 2.A.1.13) family.</text>
</comment>
<gene>
    <name evidence="6" type="ORF">BLS_001991</name>
</gene>
<feature type="transmembrane region" description="Helical" evidence="4">
    <location>
        <begin position="321"/>
        <end position="341"/>
    </location>
</feature>
<comment type="caution">
    <text evidence="6">The sequence shown here is derived from an EMBL/GenBank/DDBJ whole genome shotgun (WGS) entry which is preliminary data.</text>
</comment>
<dbReference type="InterPro" id="IPR036259">
    <property type="entry name" value="MFS_trans_sf"/>
</dbReference>
<feature type="transmembrane region" description="Helical" evidence="4">
    <location>
        <begin position="214"/>
        <end position="233"/>
    </location>
</feature>
<evidence type="ECO:0000256" key="2">
    <source>
        <dbReference type="ARBA" id="ARBA00006727"/>
    </source>
</evidence>